<dbReference type="InterPro" id="IPR036661">
    <property type="entry name" value="Luciferase-like_sf"/>
</dbReference>
<protein>
    <submittedName>
        <fullName evidence="3">LLM class F420-dependent oxidoreductase</fullName>
    </submittedName>
</protein>
<evidence type="ECO:0000313" key="3">
    <source>
        <dbReference type="EMBL" id="BBY71382.1"/>
    </source>
</evidence>
<dbReference type="InterPro" id="IPR050564">
    <property type="entry name" value="F420-G6PD/mer"/>
</dbReference>
<dbReference type="PANTHER" id="PTHR43244">
    <property type="match status" value="1"/>
</dbReference>
<dbReference type="Pfam" id="PF00296">
    <property type="entry name" value="Bac_luciferase"/>
    <property type="match status" value="1"/>
</dbReference>
<keyword evidence="1" id="KW-0560">Oxidoreductase</keyword>
<evidence type="ECO:0000313" key="4">
    <source>
        <dbReference type="Proteomes" id="UP000466578"/>
    </source>
</evidence>
<dbReference type="InterPro" id="IPR022378">
    <property type="entry name" value="F420_OxRdatse_MSMEG2249_pred"/>
</dbReference>
<dbReference type="SUPFAM" id="SSF51679">
    <property type="entry name" value="Bacterial luciferase-like"/>
    <property type="match status" value="1"/>
</dbReference>
<name>A0ABM7KBD4_9MYCO</name>
<evidence type="ECO:0000259" key="2">
    <source>
        <dbReference type="Pfam" id="PF00296"/>
    </source>
</evidence>
<proteinExistence type="predicted"/>
<dbReference type="Gene3D" id="3.20.20.30">
    <property type="entry name" value="Luciferase-like domain"/>
    <property type="match status" value="1"/>
</dbReference>
<reference evidence="3 4" key="1">
    <citation type="journal article" date="2019" name="Emerg. Microbes Infect.">
        <title>Comprehensive subspecies identification of 175 nontuberculous mycobacteria species based on 7547 genomic profiles.</title>
        <authorList>
            <person name="Matsumoto Y."/>
            <person name="Kinjo T."/>
            <person name="Motooka D."/>
            <person name="Nabeya D."/>
            <person name="Jung N."/>
            <person name="Uechi K."/>
            <person name="Horii T."/>
            <person name="Iida T."/>
            <person name="Fujita J."/>
            <person name="Nakamura S."/>
        </authorList>
    </citation>
    <scope>NUCLEOTIDE SEQUENCE [LARGE SCALE GENOMIC DNA]</scope>
    <source>
        <strain evidence="3 4">JCM 30622</strain>
    </source>
</reference>
<dbReference type="RefSeq" id="WP_014384284.1">
    <property type="nucleotide sequence ID" value="NC_016948.1"/>
</dbReference>
<dbReference type="Proteomes" id="UP000466578">
    <property type="component" value="Chromosome"/>
</dbReference>
<evidence type="ECO:0000256" key="1">
    <source>
        <dbReference type="ARBA" id="ARBA00023002"/>
    </source>
</evidence>
<dbReference type="InterPro" id="IPR011251">
    <property type="entry name" value="Luciferase-like_dom"/>
</dbReference>
<sequence>MIDDLSAFIIAGRVRANPGDGPETAARTPRQGVQDGVDAEVIGFRRVFLSERWNLKEAGALLGGVGARTSTIGLATGVIPPSGRHPLHAASFASTMQAAYGPRFVLGLGLGGGGADTIVNGKIRSASYSALRDYVGIIRALWRGEKVEYDGPAGTFGPMCMDDRHDGPDPEIWYGSFGMERGARLSAECMDGVLLIPNLTPDATYESVVRIRTACERAGRDPATLRIAQSVVTAPQLCDFETRQICHARALTYLQTPGWGDTLVKMNGWSTATLTEIRSHAQLQGHDTIADSVFHRAELAEPAKLVPDEWMYDSCAIGSVEACADQLQRYRDAGVDEVVTYGSTPGQNRPLASEWYGRSSV</sequence>
<gene>
    <name evidence="3" type="ORF">MPRI_35690</name>
</gene>
<keyword evidence="4" id="KW-1185">Reference proteome</keyword>
<dbReference type="GeneID" id="45453960"/>
<dbReference type="NCBIfam" id="TIGR03857">
    <property type="entry name" value="F420_MSMEG_2249"/>
    <property type="match status" value="1"/>
</dbReference>
<organism evidence="3 4">
    <name type="scientific">Mycobacterium paraintracellulare</name>
    <dbReference type="NCBI Taxonomy" id="1138383"/>
    <lineage>
        <taxon>Bacteria</taxon>
        <taxon>Bacillati</taxon>
        <taxon>Actinomycetota</taxon>
        <taxon>Actinomycetes</taxon>
        <taxon>Mycobacteriales</taxon>
        <taxon>Mycobacteriaceae</taxon>
        <taxon>Mycobacterium</taxon>
        <taxon>Mycobacterium avium complex (MAC)</taxon>
    </lineage>
</organism>
<accession>A0ABM7KBD4</accession>
<dbReference type="EMBL" id="AP022597">
    <property type="protein sequence ID" value="BBY71382.1"/>
    <property type="molecule type" value="Genomic_DNA"/>
</dbReference>
<dbReference type="PANTHER" id="PTHR43244:SF1">
    <property type="entry name" value="5,10-METHYLENETETRAHYDROMETHANOPTERIN REDUCTASE"/>
    <property type="match status" value="1"/>
</dbReference>
<feature type="domain" description="Luciferase-like" evidence="2">
    <location>
        <begin position="23"/>
        <end position="337"/>
    </location>
</feature>